<name>A0A916ZJB1_9SPHN</name>
<dbReference type="AlphaFoldDB" id="A0A916ZJB1"/>
<accession>A0A916ZJB1</accession>
<evidence type="ECO:0000256" key="6">
    <source>
        <dbReference type="RuleBase" id="RU004379"/>
    </source>
</evidence>
<gene>
    <name evidence="7" type="ORF">GCM10011529_01740</name>
</gene>
<keyword evidence="5 6" id="KW-0472">Membrane</keyword>
<keyword evidence="4 6" id="KW-1133">Transmembrane helix</keyword>
<feature type="transmembrane region" description="Helical" evidence="6">
    <location>
        <begin position="129"/>
        <end position="148"/>
    </location>
</feature>
<feature type="transmembrane region" description="Helical" evidence="6">
    <location>
        <begin position="74"/>
        <end position="92"/>
    </location>
</feature>
<comment type="caution">
    <text evidence="7">The sequence shown here is derived from an EMBL/GenBank/DDBJ whole genome shotgun (WGS) entry which is preliminary data.</text>
</comment>
<evidence type="ECO:0000313" key="7">
    <source>
        <dbReference type="EMBL" id="GGD99273.1"/>
    </source>
</evidence>
<dbReference type="RefSeq" id="WP_188761035.1">
    <property type="nucleotide sequence ID" value="NZ_BMJM01000001.1"/>
</dbReference>
<comment type="similarity">
    <text evidence="2 6">Belongs to the BI1 family.</text>
</comment>
<proteinExistence type="inferred from homology"/>
<feature type="transmembrane region" description="Helical" evidence="6">
    <location>
        <begin position="36"/>
        <end position="62"/>
    </location>
</feature>
<evidence type="ECO:0000256" key="4">
    <source>
        <dbReference type="ARBA" id="ARBA00022989"/>
    </source>
</evidence>
<keyword evidence="3 6" id="KW-0812">Transmembrane</keyword>
<comment type="subcellular location">
    <subcellularLocation>
        <location evidence="1">Membrane</location>
        <topology evidence="1">Multi-pass membrane protein</topology>
    </subcellularLocation>
</comment>
<dbReference type="InterPro" id="IPR006214">
    <property type="entry name" value="Bax_inhibitor_1-related"/>
</dbReference>
<protein>
    <submittedName>
        <fullName evidence="7">Membrane protein</fullName>
    </submittedName>
</protein>
<feature type="transmembrane region" description="Helical" evidence="6">
    <location>
        <begin position="160"/>
        <end position="178"/>
    </location>
</feature>
<dbReference type="Proteomes" id="UP000635071">
    <property type="component" value="Unassembled WGS sequence"/>
</dbReference>
<dbReference type="PANTHER" id="PTHR23291">
    <property type="entry name" value="BAX INHIBITOR-RELATED"/>
    <property type="match status" value="1"/>
</dbReference>
<feature type="transmembrane region" description="Helical" evidence="6">
    <location>
        <begin position="184"/>
        <end position="201"/>
    </location>
</feature>
<dbReference type="GO" id="GO:0005886">
    <property type="term" value="C:plasma membrane"/>
    <property type="evidence" value="ECO:0007669"/>
    <property type="project" value="TreeGrafter"/>
</dbReference>
<sequence>MANQVDPRFAGVRPADDATAGFDAGLRAYMLSVYNYMATGVLMTGAIAYLVANTPALLAVFFAVKANGAMGPTILGWVAMLSPLALILVMNFGMNKLSESTLKLCFYGFAALMGVSMSTIFIVYTGASIAQTFFVTAAAFAGLSLYGYTTKRDLSAMGKFLVMGLIGLIVAMFANFFFKSGPLQLGINIIGVLIFAGLIAYDTQRLKNLYFQVQGSDIMGKTAIMGALTLYLNFINMFQFLLHMMGNRN</sequence>
<feature type="transmembrane region" description="Helical" evidence="6">
    <location>
        <begin position="222"/>
        <end position="242"/>
    </location>
</feature>
<evidence type="ECO:0000313" key="8">
    <source>
        <dbReference type="Proteomes" id="UP000635071"/>
    </source>
</evidence>
<keyword evidence="8" id="KW-1185">Reference proteome</keyword>
<organism evidence="7 8">
    <name type="scientific">Sandarakinorhabdus glacialis</name>
    <dbReference type="NCBI Taxonomy" id="1614636"/>
    <lineage>
        <taxon>Bacteria</taxon>
        <taxon>Pseudomonadati</taxon>
        <taxon>Pseudomonadota</taxon>
        <taxon>Alphaproteobacteria</taxon>
        <taxon>Sphingomonadales</taxon>
        <taxon>Sphingosinicellaceae</taxon>
        <taxon>Sandarakinorhabdus</taxon>
    </lineage>
</organism>
<dbReference type="PANTHER" id="PTHR23291:SF50">
    <property type="entry name" value="PROTEIN LIFEGUARD 4"/>
    <property type="match status" value="1"/>
</dbReference>
<evidence type="ECO:0000256" key="5">
    <source>
        <dbReference type="ARBA" id="ARBA00023136"/>
    </source>
</evidence>
<dbReference type="Pfam" id="PF01027">
    <property type="entry name" value="Bax1-I"/>
    <property type="match status" value="1"/>
</dbReference>
<evidence type="ECO:0000256" key="2">
    <source>
        <dbReference type="ARBA" id="ARBA00010350"/>
    </source>
</evidence>
<dbReference type="EMBL" id="BMJM01000001">
    <property type="protein sequence ID" value="GGD99273.1"/>
    <property type="molecule type" value="Genomic_DNA"/>
</dbReference>
<evidence type="ECO:0000256" key="3">
    <source>
        <dbReference type="ARBA" id="ARBA00022692"/>
    </source>
</evidence>
<reference evidence="7" key="1">
    <citation type="journal article" date="2014" name="Int. J. Syst. Evol. Microbiol.">
        <title>Complete genome sequence of Corynebacterium casei LMG S-19264T (=DSM 44701T), isolated from a smear-ripened cheese.</title>
        <authorList>
            <consortium name="US DOE Joint Genome Institute (JGI-PGF)"/>
            <person name="Walter F."/>
            <person name="Albersmeier A."/>
            <person name="Kalinowski J."/>
            <person name="Ruckert C."/>
        </authorList>
    </citation>
    <scope>NUCLEOTIDE SEQUENCE</scope>
    <source>
        <strain evidence="7">CGMCC 1.15519</strain>
    </source>
</reference>
<reference evidence="7" key="2">
    <citation type="submission" date="2020-09" db="EMBL/GenBank/DDBJ databases">
        <authorList>
            <person name="Sun Q."/>
            <person name="Zhou Y."/>
        </authorList>
    </citation>
    <scope>NUCLEOTIDE SEQUENCE</scope>
    <source>
        <strain evidence="7">CGMCC 1.15519</strain>
    </source>
</reference>
<feature type="transmembrane region" description="Helical" evidence="6">
    <location>
        <begin position="104"/>
        <end position="123"/>
    </location>
</feature>
<dbReference type="CDD" id="cd10432">
    <property type="entry name" value="BI-1-like_bacterial"/>
    <property type="match status" value="1"/>
</dbReference>
<evidence type="ECO:0000256" key="1">
    <source>
        <dbReference type="ARBA" id="ARBA00004141"/>
    </source>
</evidence>